<dbReference type="OrthoDB" id="9849046at2"/>
<sequence length="79" mass="8847">MPVHTDLDDTTVDMLFRDALQQELTHAAPKVSLLQRFKSTPSYERRVRGGGPGGQPCSSFYLLFYVMNSSRASWSILPA</sequence>
<protein>
    <submittedName>
        <fullName evidence="1">Uncharacterized protein</fullName>
    </submittedName>
</protein>
<dbReference type="STRING" id="70996.SE18_07225"/>
<evidence type="ECO:0000313" key="1">
    <source>
        <dbReference type="EMBL" id="KPL90390.1"/>
    </source>
</evidence>
<reference evidence="1 2" key="1">
    <citation type="submission" date="2015-07" db="EMBL/GenBank/DDBJ databases">
        <title>Whole genome sequence of Herpetosiphon geysericola DSM 7119.</title>
        <authorList>
            <person name="Hemp J."/>
            <person name="Ward L.M."/>
            <person name="Pace L.A."/>
            <person name="Fischer W.W."/>
        </authorList>
    </citation>
    <scope>NUCLEOTIDE SEQUENCE [LARGE SCALE GENOMIC DNA]</scope>
    <source>
        <strain evidence="1 2">DSM 7119</strain>
    </source>
</reference>
<dbReference type="Proteomes" id="UP000050277">
    <property type="component" value="Unassembled WGS sequence"/>
</dbReference>
<organism evidence="1 2">
    <name type="scientific">Herpetosiphon geysericola</name>
    <dbReference type="NCBI Taxonomy" id="70996"/>
    <lineage>
        <taxon>Bacteria</taxon>
        <taxon>Bacillati</taxon>
        <taxon>Chloroflexota</taxon>
        <taxon>Chloroflexia</taxon>
        <taxon>Herpetosiphonales</taxon>
        <taxon>Herpetosiphonaceae</taxon>
        <taxon>Herpetosiphon</taxon>
    </lineage>
</organism>
<gene>
    <name evidence="1" type="ORF">SE18_07225</name>
</gene>
<dbReference type="RefSeq" id="WP_054533760.1">
    <property type="nucleotide sequence ID" value="NZ_LGKP01000012.1"/>
</dbReference>
<dbReference type="EMBL" id="LGKP01000012">
    <property type="protein sequence ID" value="KPL90390.1"/>
    <property type="molecule type" value="Genomic_DNA"/>
</dbReference>
<name>A0A0P6YAU7_9CHLR</name>
<proteinExistence type="predicted"/>
<accession>A0A0P6YAU7</accession>
<dbReference type="AlphaFoldDB" id="A0A0P6YAU7"/>
<keyword evidence="2" id="KW-1185">Reference proteome</keyword>
<comment type="caution">
    <text evidence="1">The sequence shown here is derived from an EMBL/GenBank/DDBJ whole genome shotgun (WGS) entry which is preliminary data.</text>
</comment>
<evidence type="ECO:0000313" key="2">
    <source>
        <dbReference type="Proteomes" id="UP000050277"/>
    </source>
</evidence>